<keyword evidence="2 6" id="KW-0812">Transmembrane</keyword>
<organism evidence="7 8">
    <name type="scientific">Caenorhabditis tropicalis</name>
    <dbReference type="NCBI Taxonomy" id="1561998"/>
    <lineage>
        <taxon>Eukaryota</taxon>
        <taxon>Metazoa</taxon>
        <taxon>Ecdysozoa</taxon>
        <taxon>Nematoda</taxon>
        <taxon>Chromadorea</taxon>
        <taxon>Rhabditida</taxon>
        <taxon>Rhabditina</taxon>
        <taxon>Rhabditomorpha</taxon>
        <taxon>Rhabditoidea</taxon>
        <taxon>Rhabditidae</taxon>
        <taxon>Peloderinae</taxon>
        <taxon>Caenorhabditis</taxon>
    </lineage>
</organism>
<evidence type="ECO:0000256" key="1">
    <source>
        <dbReference type="ARBA" id="ARBA00004141"/>
    </source>
</evidence>
<comment type="similarity">
    <text evidence="5">Belongs to the nematode receptor-like protein sra family.</text>
</comment>
<dbReference type="InterPro" id="IPR051080">
    <property type="entry name" value="Nematode_rcpt-like_serp_alpha"/>
</dbReference>
<feature type="transmembrane region" description="Helical" evidence="6">
    <location>
        <begin position="195"/>
        <end position="217"/>
    </location>
</feature>
<feature type="transmembrane region" description="Helical" evidence="6">
    <location>
        <begin position="63"/>
        <end position="84"/>
    </location>
</feature>
<dbReference type="AlphaFoldDB" id="A0A1I7UFA9"/>
<evidence type="ECO:0000256" key="6">
    <source>
        <dbReference type="SAM" id="Phobius"/>
    </source>
</evidence>
<keyword evidence="3 6" id="KW-1133">Transmembrane helix</keyword>
<keyword evidence="4 6" id="KW-0472">Membrane</keyword>
<evidence type="ECO:0000256" key="4">
    <source>
        <dbReference type="ARBA" id="ARBA00023136"/>
    </source>
</evidence>
<dbReference type="Proteomes" id="UP000095282">
    <property type="component" value="Unplaced"/>
</dbReference>
<dbReference type="PRINTS" id="PR00697">
    <property type="entry name" value="TMPROTEINSRA"/>
</dbReference>
<evidence type="ECO:0000256" key="5">
    <source>
        <dbReference type="ARBA" id="ARBA00037994"/>
    </source>
</evidence>
<reference evidence="8" key="1">
    <citation type="submission" date="2016-11" db="UniProtKB">
        <authorList>
            <consortium name="WormBaseParasite"/>
        </authorList>
    </citation>
    <scope>IDENTIFICATION</scope>
</reference>
<name>A0A1I7UFA9_9PELO</name>
<feature type="transmembrane region" description="Helical" evidence="6">
    <location>
        <begin position="104"/>
        <end position="131"/>
    </location>
</feature>
<dbReference type="PANTHER" id="PTHR31357">
    <property type="entry name" value="SERPENTINE RECEPTOR CLASS ALPHA-10"/>
    <property type="match status" value="1"/>
</dbReference>
<dbReference type="eggNOG" id="ENOG502TGGE">
    <property type="taxonomic scope" value="Eukaryota"/>
</dbReference>
<protein>
    <submittedName>
        <fullName evidence="8">G_PROTEIN_RECEP_F1_2 domain-containing protein</fullName>
    </submittedName>
</protein>
<dbReference type="GO" id="GO:0004984">
    <property type="term" value="F:olfactory receptor activity"/>
    <property type="evidence" value="ECO:0007669"/>
    <property type="project" value="TreeGrafter"/>
</dbReference>
<keyword evidence="7" id="KW-1185">Reference proteome</keyword>
<dbReference type="InterPro" id="IPR000344">
    <property type="entry name" value="7TM_GPCR_serpentine_rcpt_Sra"/>
</dbReference>
<feature type="transmembrane region" description="Helical" evidence="6">
    <location>
        <begin position="152"/>
        <end position="175"/>
    </location>
</feature>
<dbReference type="PANTHER" id="PTHR31357:SF5">
    <property type="entry name" value="SERPENTINE RECEPTOR CLASS ALPHA-1-RELATED"/>
    <property type="match status" value="1"/>
</dbReference>
<dbReference type="GO" id="GO:0004930">
    <property type="term" value="F:G protein-coupled receptor activity"/>
    <property type="evidence" value="ECO:0007669"/>
    <property type="project" value="InterPro"/>
</dbReference>
<proteinExistence type="inferred from homology"/>
<comment type="subcellular location">
    <subcellularLocation>
        <location evidence="1">Membrane</location>
        <topology evidence="1">Multi-pass membrane protein</topology>
    </subcellularLocation>
</comment>
<evidence type="ECO:0000313" key="7">
    <source>
        <dbReference type="Proteomes" id="UP000095282"/>
    </source>
</evidence>
<evidence type="ECO:0000256" key="2">
    <source>
        <dbReference type="ARBA" id="ARBA00022692"/>
    </source>
</evidence>
<dbReference type="STRING" id="1561998.A0A1I7UFA9"/>
<sequence length="251" mass="29229">MLYKGFYLIDQPCQLLVTDEHCVPYTELLYMGISGMIYSQTGAIIERAIATFHPNYTSAMSRIIGISITSIVFVLSSTTYRIILWDDPLDGVILNCFTIAHDSYYRQMVFLVIAVLLTLFNLIASMAVMYYNKRLEYRIRYKVHERFKKREAIDSTHTICIVSMSQFMTMLIYSLGLLLLKSYQQSLELSVYLGLIVWIYVIPYSALLFPLILIYQIRATKVSRVKKIRDITTTKQTQMEHMKQISSIWNK</sequence>
<dbReference type="WBParaSite" id="Csp11.Scaffold629.g8738.t1">
    <property type="protein sequence ID" value="Csp11.Scaffold629.g8738.t1"/>
    <property type="gene ID" value="Csp11.Scaffold629.g8738"/>
</dbReference>
<evidence type="ECO:0000313" key="8">
    <source>
        <dbReference type="WBParaSite" id="Csp11.Scaffold629.g8738.t1"/>
    </source>
</evidence>
<dbReference type="GO" id="GO:0016020">
    <property type="term" value="C:membrane"/>
    <property type="evidence" value="ECO:0007669"/>
    <property type="project" value="UniProtKB-SubCell"/>
</dbReference>
<accession>A0A1I7UFA9</accession>
<dbReference type="Pfam" id="PF02117">
    <property type="entry name" value="7TM_GPCR_Sra"/>
    <property type="match status" value="1"/>
</dbReference>
<evidence type="ECO:0000256" key="3">
    <source>
        <dbReference type="ARBA" id="ARBA00022989"/>
    </source>
</evidence>